<name>A0A381XL92_9ZZZZ</name>
<evidence type="ECO:0008006" key="2">
    <source>
        <dbReference type="Google" id="ProtNLM"/>
    </source>
</evidence>
<sequence length="164" mass="16615">MMATAVAVIVFLCGVLVGRGVPLRPGGVAGALDALPLGSDPIGIGVPELPPNPNDSSDSLLDELSYFERLGETDVETETESAGRSSAAVLRDVSPSFVLPEADPVPEVLAAGEASETAGAGFVVQVTEFPVGEEAEGVAVRLTAKGYPAFVVPPARDASIRASG</sequence>
<protein>
    <recommendedName>
        <fullName evidence="2">SPOR domain-containing protein</fullName>
    </recommendedName>
</protein>
<evidence type="ECO:0000313" key="1">
    <source>
        <dbReference type="EMBL" id="SVA65262.1"/>
    </source>
</evidence>
<dbReference type="AlphaFoldDB" id="A0A381XL92"/>
<organism evidence="1">
    <name type="scientific">marine metagenome</name>
    <dbReference type="NCBI Taxonomy" id="408172"/>
    <lineage>
        <taxon>unclassified sequences</taxon>
        <taxon>metagenomes</taxon>
        <taxon>ecological metagenomes</taxon>
    </lineage>
</organism>
<reference evidence="1" key="1">
    <citation type="submission" date="2018-05" db="EMBL/GenBank/DDBJ databases">
        <authorList>
            <person name="Lanie J.A."/>
            <person name="Ng W.-L."/>
            <person name="Kazmierczak K.M."/>
            <person name="Andrzejewski T.M."/>
            <person name="Davidsen T.M."/>
            <person name="Wayne K.J."/>
            <person name="Tettelin H."/>
            <person name="Glass J.I."/>
            <person name="Rusch D."/>
            <person name="Podicherti R."/>
            <person name="Tsui H.-C.T."/>
            <person name="Winkler M.E."/>
        </authorList>
    </citation>
    <scope>NUCLEOTIDE SEQUENCE</scope>
</reference>
<dbReference type="EMBL" id="UINC01015512">
    <property type="protein sequence ID" value="SVA65262.1"/>
    <property type="molecule type" value="Genomic_DNA"/>
</dbReference>
<feature type="non-terminal residue" evidence="1">
    <location>
        <position position="164"/>
    </location>
</feature>
<gene>
    <name evidence="1" type="ORF">METZ01_LOCUS118116</name>
</gene>
<accession>A0A381XL92</accession>
<proteinExistence type="predicted"/>